<evidence type="ECO:0000256" key="2">
    <source>
        <dbReference type="ARBA" id="ARBA00022679"/>
    </source>
</evidence>
<evidence type="ECO:0000313" key="4">
    <source>
        <dbReference type="EMBL" id="PAV61353.1"/>
    </source>
</evidence>
<keyword evidence="2 3" id="KW-0808">Transferase</keyword>
<dbReference type="STRING" id="2018661.A0A2A2JI13"/>
<sequence length="361" mass="41615">MPISGNEADFKQPWSLPEHKIVRSANDFLNAEGRFLFSNFSLSKGLGNLMWQYASLSSLAADYKAKIVLPESCLLRRAFNLSDENRIVWAEDSVVKEMMKELRNETINLKSCCSHPDLAVFVKNPKFQVVNGFFQNLNYFHPKYSRKIKNDFTFLKPIEEQAAKFLKGIMYVKSAVQVNNTASDTDKTVILDGSTSMSDIHYVGIHVRRGMDILVNQNNVRHGHLAAPFDYYLQAMRDLSQVKVNENLVYIVCSDDMNWSRKAFKNKENIHFCPGPREVDMAILSRCDSLIGSTGTFTWWSAYLNRNKYPLVWVIICSPQNMTSLQISYYAHWPNPNSQMDKMINKTEYFLPNWVSFKCCQ</sequence>
<dbReference type="GO" id="GO:0005975">
    <property type="term" value="P:carbohydrate metabolic process"/>
    <property type="evidence" value="ECO:0007669"/>
    <property type="project" value="InterPro"/>
</dbReference>
<comment type="pathway">
    <text evidence="3">Protein modification; protein glycosylation.</text>
</comment>
<dbReference type="PANTHER" id="PTHR11927">
    <property type="entry name" value="GALACTOSIDE 2-L-FUCOSYLTRANSFERASE"/>
    <property type="match status" value="1"/>
</dbReference>
<keyword evidence="5" id="KW-1185">Reference proteome</keyword>
<dbReference type="UniPathway" id="UPA00378"/>
<accession>A0A2A2JI13</accession>
<reference evidence="4 5" key="1">
    <citation type="journal article" date="2017" name="Curr. Biol.">
        <title>Genome architecture and evolution of a unichromosomal asexual nematode.</title>
        <authorList>
            <person name="Fradin H."/>
            <person name="Zegar C."/>
            <person name="Gutwein M."/>
            <person name="Lucas J."/>
            <person name="Kovtun M."/>
            <person name="Corcoran D."/>
            <person name="Baugh L.R."/>
            <person name="Kiontke K."/>
            <person name="Gunsalus K."/>
            <person name="Fitch D.H."/>
            <person name="Piano F."/>
        </authorList>
    </citation>
    <scope>NUCLEOTIDE SEQUENCE [LARGE SCALE GENOMIC DNA]</scope>
    <source>
        <strain evidence="4">PF1309</strain>
    </source>
</reference>
<dbReference type="OrthoDB" id="3226at2759"/>
<keyword evidence="3" id="KW-0735">Signal-anchor</keyword>
<dbReference type="EMBL" id="LIAE01010418">
    <property type="protein sequence ID" value="PAV61353.1"/>
    <property type="molecule type" value="Genomic_DNA"/>
</dbReference>
<dbReference type="GO" id="GO:0008107">
    <property type="term" value="F:galactoside 2-alpha-L-fucosyltransferase activity"/>
    <property type="evidence" value="ECO:0007669"/>
    <property type="project" value="InterPro"/>
</dbReference>
<keyword evidence="1 3" id="KW-0328">Glycosyltransferase</keyword>
<dbReference type="InterPro" id="IPR002516">
    <property type="entry name" value="Glyco_trans_11"/>
</dbReference>
<dbReference type="CDD" id="cd11301">
    <property type="entry name" value="Fut1_Fut2_like"/>
    <property type="match status" value="1"/>
</dbReference>
<dbReference type="GO" id="GO:0032580">
    <property type="term" value="C:Golgi cisterna membrane"/>
    <property type="evidence" value="ECO:0007669"/>
    <property type="project" value="UniProtKB-SubCell"/>
</dbReference>
<comment type="subcellular location">
    <subcellularLocation>
        <location evidence="3">Golgi apparatus</location>
        <location evidence="3">Golgi stack membrane</location>
        <topology evidence="3">Single-pass type II membrane protein</topology>
    </subcellularLocation>
</comment>
<evidence type="ECO:0000256" key="3">
    <source>
        <dbReference type="RuleBase" id="RU363129"/>
    </source>
</evidence>
<organism evidence="4 5">
    <name type="scientific">Diploscapter pachys</name>
    <dbReference type="NCBI Taxonomy" id="2018661"/>
    <lineage>
        <taxon>Eukaryota</taxon>
        <taxon>Metazoa</taxon>
        <taxon>Ecdysozoa</taxon>
        <taxon>Nematoda</taxon>
        <taxon>Chromadorea</taxon>
        <taxon>Rhabditida</taxon>
        <taxon>Rhabditina</taxon>
        <taxon>Rhabditomorpha</taxon>
        <taxon>Rhabditoidea</taxon>
        <taxon>Rhabditidae</taxon>
        <taxon>Diploscapter</taxon>
    </lineage>
</organism>
<comment type="caution">
    <text evidence="4">The sequence shown here is derived from an EMBL/GenBank/DDBJ whole genome shotgun (WGS) entry which is preliminary data.</text>
</comment>
<dbReference type="PANTHER" id="PTHR11927:SF9">
    <property type="entry name" value="L-FUCOSYLTRANSFERASE"/>
    <property type="match status" value="1"/>
</dbReference>
<keyword evidence="3" id="KW-0333">Golgi apparatus</keyword>
<name>A0A2A2JI13_9BILA</name>
<keyword evidence="3" id="KW-0325">Glycoprotein</keyword>
<comment type="similarity">
    <text evidence="3">Belongs to the glycosyltransferase 11 family.</text>
</comment>
<proteinExistence type="inferred from homology"/>
<keyword evidence="3" id="KW-0812">Transmembrane</keyword>
<evidence type="ECO:0000256" key="1">
    <source>
        <dbReference type="ARBA" id="ARBA00022676"/>
    </source>
</evidence>
<evidence type="ECO:0000313" key="5">
    <source>
        <dbReference type="Proteomes" id="UP000218231"/>
    </source>
</evidence>
<dbReference type="EC" id="2.4.1.-" evidence="3"/>
<dbReference type="Proteomes" id="UP000218231">
    <property type="component" value="Unassembled WGS sequence"/>
</dbReference>
<dbReference type="Gene3D" id="3.40.50.11350">
    <property type="match status" value="1"/>
</dbReference>
<protein>
    <recommendedName>
        <fullName evidence="3">L-Fucosyltransferase</fullName>
        <ecNumber evidence="3">2.4.1.-</ecNumber>
    </recommendedName>
</protein>
<gene>
    <name evidence="4" type="ORF">WR25_18202</name>
</gene>
<dbReference type="Pfam" id="PF01531">
    <property type="entry name" value="Glyco_transf_11"/>
    <property type="match status" value="1"/>
</dbReference>
<dbReference type="AlphaFoldDB" id="A0A2A2JI13"/>